<evidence type="ECO:0000256" key="2">
    <source>
        <dbReference type="ARBA" id="ARBA00023157"/>
    </source>
</evidence>
<dbReference type="PROSITE" id="PS50948">
    <property type="entry name" value="PAN"/>
    <property type="match status" value="1"/>
</dbReference>
<dbReference type="Pfam" id="PF08276">
    <property type="entry name" value="PAN_2"/>
    <property type="match status" value="1"/>
</dbReference>
<gene>
    <name evidence="5" type="ORF">CFP56_021860</name>
</gene>
<proteinExistence type="predicted"/>
<reference evidence="5 6" key="1">
    <citation type="journal article" date="2018" name="Sci. Data">
        <title>The draft genome sequence of cork oak.</title>
        <authorList>
            <person name="Ramos A.M."/>
            <person name="Usie A."/>
            <person name="Barbosa P."/>
            <person name="Barros P.M."/>
            <person name="Capote T."/>
            <person name="Chaves I."/>
            <person name="Simoes F."/>
            <person name="Abreu I."/>
            <person name="Carrasquinho I."/>
            <person name="Faro C."/>
            <person name="Guimaraes J.B."/>
            <person name="Mendonca D."/>
            <person name="Nobrega F."/>
            <person name="Rodrigues L."/>
            <person name="Saibo N.J.M."/>
            <person name="Varela M.C."/>
            <person name="Egas C."/>
            <person name="Matos J."/>
            <person name="Miguel C.M."/>
            <person name="Oliveira M.M."/>
            <person name="Ricardo C.P."/>
            <person name="Goncalves S."/>
        </authorList>
    </citation>
    <scope>NUCLEOTIDE SEQUENCE [LARGE SCALE GENOMIC DNA]</scope>
    <source>
        <strain evidence="6">cv. HL8</strain>
    </source>
</reference>
<keyword evidence="3" id="KW-0325">Glycoprotein</keyword>
<dbReference type="Gene3D" id="2.90.10.30">
    <property type="match status" value="1"/>
</dbReference>
<dbReference type="Proteomes" id="UP000237347">
    <property type="component" value="Unassembled WGS sequence"/>
</dbReference>
<dbReference type="SUPFAM" id="SSF51110">
    <property type="entry name" value="alpha-D-mannose-specific plant lectins"/>
    <property type="match status" value="1"/>
</dbReference>
<dbReference type="InterPro" id="IPR036426">
    <property type="entry name" value="Bulb-type_lectin_dom_sf"/>
</dbReference>
<dbReference type="InterPro" id="IPR003609">
    <property type="entry name" value="Pan_app"/>
</dbReference>
<keyword evidence="6" id="KW-1185">Reference proteome</keyword>
<accession>A0AAW0KDP1</accession>
<dbReference type="InterPro" id="IPR001480">
    <property type="entry name" value="Bulb-type_lectin_dom"/>
</dbReference>
<keyword evidence="2" id="KW-1015">Disulfide bond</keyword>
<dbReference type="SMART" id="SM00473">
    <property type="entry name" value="PAN_AP"/>
    <property type="match status" value="1"/>
</dbReference>
<feature type="domain" description="Apple" evidence="4">
    <location>
        <begin position="139"/>
        <end position="222"/>
    </location>
</feature>
<dbReference type="PANTHER" id="PTHR32444:SF198">
    <property type="entry name" value="BULB-TYPE LECTIN DOMAIN-CONTAINING PROTEIN"/>
    <property type="match status" value="1"/>
</dbReference>
<evidence type="ECO:0000256" key="3">
    <source>
        <dbReference type="ARBA" id="ARBA00023180"/>
    </source>
</evidence>
<dbReference type="GO" id="GO:0016301">
    <property type="term" value="F:kinase activity"/>
    <property type="evidence" value="ECO:0007669"/>
    <property type="project" value="UniProtKB-KW"/>
</dbReference>
<dbReference type="PANTHER" id="PTHR32444">
    <property type="entry name" value="BULB-TYPE LECTIN DOMAIN-CONTAINING PROTEIN"/>
    <property type="match status" value="1"/>
</dbReference>
<dbReference type="EMBL" id="PKMF04000340">
    <property type="protein sequence ID" value="KAK7836950.1"/>
    <property type="molecule type" value="Genomic_DNA"/>
</dbReference>
<dbReference type="AlphaFoldDB" id="A0AAW0KDP1"/>
<evidence type="ECO:0000313" key="5">
    <source>
        <dbReference type="EMBL" id="KAK7836950.1"/>
    </source>
</evidence>
<evidence type="ECO:0000313" key="6">
    <source>
        <dbReference type="Proteomes" id="UP000237347"/>
    </source>
</evidence>
<evidence type="ECO:0000256" key="1">
    <source>
        <dbReference type="ARBA" id="ARBA00022729"/>
    </source>
</evidence>
<keyword evidence="1" id="KW-0732">Signal</keyword>
<dbReference type="Pfam" id="PF01453">
    <property type="entry name" value="B_lectin"/>
    <property type="match status" value="1"/>
</dbReference>
<sequence length="239" mass="26252">MNVTTSVPKSTAQLLHSGNLVLQQNTTGTIIWQSFQRPCDTLLSMMKMSTNRITSNKVQFTSWKSLSDPSIGSFSVSIQALSLPQVFIWKDGSPYWRRVVHGMSSPICSCLLGFKPNNTEEWNRGNWTSGCVRSTPLQCERVATGGEIGKMDGFLTLNMMNIPDSADSSSVLEPDCKQQCLQNCSCTAYALNIGTGCLSWTGRLIDAQKFSSAGIDFNVRVAYSELGELFCFPTSTQPT</sequence>
<name>A0AAW0KDP1_QUESU</name>
<evidence type="ECO:0000259" key="4">
    <source>
        <dbReference type="PROSITE" id="PS50948"/>
    </source>
</evidence>
<comment type="caution">
    <text evidence="5">The sequence shown here is derived from an EMBL/GenBank/DDBJ whole genome shotgun (WGS) entry which is preliminary data.</text>
</comment>
<dbReference type="CDD" id="cd01098">
    <property type="entry name" value="PAN_AP_plant"/>
    <property type="match status" value="1"/>
</dbReference>
<protein>
    <submittedName>
        <fullName evidence="5">G-type lectin s-receptor-like serine/threonine-protein kinase</fullName>
    </submittedName>
</protein>
<organism evidence="5 6">
    <name type="scientific">Quercus suber</name>
    <name type="common">Cork oak</name>
    <dbReference type="NCBI Taxonomy" id="58331"/>
    <lineage>
        <taxon>Eukaryota</taxon>
        <taxon>Viridiplantae</taxon>
        <taxon>Streptophyta</taxon>
        <taxon>Embryophyta</taxon>
        <taxon>Tracheophyta</taxon>
        <taxon>Spermatophyta</taxon>
        <taxon>Magnoliopsida</taxon>
        <taxon>eudicotyledons</taxon>
        <taxon>Gunneridae</taxon>
        <taxon>Pentapetalae</taxon>
        <taxon>rosids</taxon>
        <taxon>fabids</taxon>
        <taxon>Fagales</taxon>
        <taxon>Fagaceae</taxon>
        <taxon>Quercus</taxon>
    </lineage>
</organism>